<feature type="non-terminal residue" evidence="8">
    <location>
        <position position="1"/>
    </location>
</feature>
<evidence type="ECO:0000256" key="5">
    <source>
        <dbReference type="PROSITE-ProRule" id="PRU00723"/>
    </source>
</evidence>
<dbReference type="SUPFAM" id="SSF90229">
    <property type="entry name" value="CCCH zinc finger"/>
    <property type="match status" value="1"/>
</dbReference>
<dbReference type="Pfam" id="PF00642">
    <property type="entry name" value="zf-CCCH"/>
    <property type="match status" value="1"/>
</dbReference>
<keyword evidence="2" id="KW-0677">Repeat</keyword>
<dbReference type="EMBL" id="BTRK01000005">
    <property type="protein sequence ID" value="GMR54455.1"/>
    <property type="molecule type" value="Genomic_DNA"/>
</dbReference>
<feature type="compositionally biased region" description="Low complexity" evidence="6">
    <location>
        <begin position="193"/>
        <end position="205"/>
    </location>
</feature>
<feature type="region of interest" description="Disordered" evidence="6">
    <location>
        <begin position="245"/>
        <end position="280"/>
    </location>
</feature>
<dbReference type="GO" id="GO:0008270">
    <property type="term" value="F:zinc ion binding"/>
    <property type="evidence" value="ECO:0007669"/>
    <property type="project" value="UniProtKB-KW"/>
</dbReference>
<feature type="zinc finger region" description="C3H1-type" evidence="5">
    <location>
        <begin position="102"/>
        <end position="130"/>
    </location>
</feature>
<sequence length="302" mass="32328">ASVASSYGSSDLQLMQQLQKLELQQQARVHSRTALPSLTNLRMQPPTSLADLSAVTSAAAAAAQPHAFSVSSGRSSSMSSSASSIRSDSSASTNGFWKNPILYKTTICDNWSAKKPCKYGARCWYAHGFNELRFVPRLDQLPDKVREALFVEPALARAFFHEMTSSMDAGYSSSSSTRECESRASLVSLTSSSSSSVDSCRLSMSPSTTSDAVSSPPNELEAVLQLSPPASSYLADRRANRWAPGSAWTDGCETPRASGRSAPSTTVPHSTAPSAKPRVGTSEYRLFDGGHPLAIDLSFLRE</sequence>
<gene>
    <name evidence="8" type="ORF">PMAYCL1PPCAC_24650</name>
</gene>
<evidence type="ECO:0000256" key="6">
    <source>
        <dbReference type="SAM" id="MobiDB-lite"/>
    </source>
</evidence>
<evidence type="ECO:0000256" key="1">
    <source>
        <dbReference type="ARBA" id="ARBA00022723"/>
    </source>
</evidence>
<accession>A0AAN5D1P2</accession>
<dbReference type="Gene3D" id="4.10.1000.10">
    <property type="entry name" value="Zinc finger, CCCH-type"/>
    <property type="match status" value="1"/>
</dbReference>
<reference evidence="9" key="1">
    <citation type="submission" date="2022-10" db="EMBL/GenBank/DDBJ databases">
        <title>Genome assembly of Pristionchus species.</title>
        <authorList>
            <person name="Yoshida K."/>
            <person name="Sommer R.J."/>
        </authorList>
    </citation>
    <scope>NUCLEOTIDE SEQUENCE [LARGE SCALE GENOMIC DNA]</scope>
    <source>
        <strain evidence="9">RS5460</strain>
    </source>
</reference>
<feature type="region of interest" description="Disordered" evidence="6">
    <location>
        <begin position="70"/>
        <end position="92"/>
    </location>
</feature>
<dbReference type="FunFam" id="4.10.1000.10:FF:000001">
    <property type="entry name" value="zinc finger CCCH domain-containing protein 15-like"/>
    <property type="match status" value="1"/>
</dbReference>
<evidence type="ECO:0000256" key="4">
    <source>
        <dbReference type="ARBA" id="ARBA00022833"/>
    </source>
</evidence>
<keyword evidence="9" id="KW-1185">Reference proteome</keyword>
<evidence type="ECO:0000313" key="9">
    <source>
        <dbReference type="Proteomes" id="UP001328107"/>
    </source>
</evidence>
<dbReference type="Proteomes" id="UP001328107">
    <property type="component" value="Unassembled WGS sequence"/>
</dbReference>
<evidence type="ECO:0000313" key="8">
    <source>
        <dbReference type="EMBL" id="GMR54455.1"/>
    </source>
</evidence>
<evidence type="ECO:0000256" key="3">
    <source>
        <dbReference type="ARBA" id="ARBA00022771"/>
    </source>
</evidence>
<dbReference type="SMART" id="SM00356">
    <property type="entry name" value="ZnF_C3H1"/>
    <property type="match status" value="1"/>
</dbReference>
<organism evidence="8 9">
    <name type="scientific">Pristionchus mayeri</name>
    <dbReference type="NCBI Taxonomy" id="1317129"/>
    <lineage>
        <taxon>Eukaryota</taxon>
        <taxon>Metazoa</taxon>
        <taxon>Ecdysozoa</taxon>
        <taxon>Nematoda</taxon>
        <taxon>Chromadorea</taxon>
        <taxon>Rhabditida</taxon>
        <taxon>Rhabditina</taxon>
        <taxon>Diplogasteromorpha</taxon>
        <taxon>Diplogasteroidea</taxon>
        <taxon>Neodiplogasteridae</taxon>
        <taxon>Pristionchus</taxon>
    </lineage>
</organism>
<comment type="caution">
    <text evidence="8">The sequence shown here is derived from an EMBL/GenBank/DDBJ whole genome shotgun (WGS) entry which is preliminary data.</text>
</comment>
<evidence type="ECO:0000256" key="2">
    <source>
        <dbReference type="ARBA" id="ARBA00022737"/>
    </source>
</evidence>
<feature type="domain" description="C3H1-type" evidence="7">
    <location>
        <begin position="102"/>
        <end position="130"/>
    </location>
</feature>
<keyword evidence="4 5" id="KW-0862">Zinc</keyword>
<keyword evidence="3 5" id="KW-0863">Zinc-finger</keyword>
<name>A0AAN5D1P2_9BILA</name>
<feature type="region of interest" description="Disordered" evidence="6">
    <location>
        <begin position="193"/>
        <end position="218"/>
    </location>
</feature>
<evidence type="ECO:0000259" key="7">
    <source>
        <dbReference type="PROSITE" id="PS50103"/>
    </source>
</evidence>
<dbReference type="InterPro" id="IPR036855">
    <property type="entry name" value="Znf_CCCH_sf"/>
</dbReference>
<dbReference type="PROSITE" id="PS50103">
    <property type="entry name" value="ZF_C3H1"/>
    <property type="match status" value="1"/>
</dbReference>
<proteinExistence type="predicted"/>
<protein>
    <recommendedName>
        <fullName evidence="7">C3H1-type domain-containing protein</fullName>
    </recommendedName>
</protein>
<dbReference type="AlphaFoldDB" id="A0AAN5D1P2"/>
<feature type="compositionally biased region" description="Polar residues" evidence="6">
    <location>
        <begin position="206"/>
        <end position="217"/>
    </location>
</feature>
<dbReference type="InterPro" id="IPR000571">
    <property type="entry name" value="Znf_CCCH"/>
</dbReference>
<keyword evidence="1 5" id="KW-0479">Metal-binding</keyword>
<feature type="compositionally biased region" description="Polar residues" evidence="6">
    <location>
        <begin position="261"/>
        <end position="273"/>
    </location>
</feature>